<reference evidence="2 3" key="1">
    <citation type="submission" date="2022-09" db="EMBL/GenBank/DDBJ databases">
        <title>Chelativorans salina sp. nov., a novel slightly halophilic bacterium isolated from a saline lake sediment enrichment.</title>
        <authorList>
            <person name="Gao L."/>
            <person name="Fang B.-Z."/>
            <person name="Li W.-J."/>
        </authorList>
    </citation>
    <scope>NUCLEOTIDE SEQUENCE [LARGE SCALE GENOMIC DNA]</scope>
    <source>
        <strain evidence="2 3">EGI FJ00035</strain>
    </source>
</reference>
<feature type="chain" id="PRO_5046428660" description="Antifreeze protein" evidence="1">
    <location>
        <begin position="21"/>
        <end position="117"/>
    </location>
</feature>
<evidence type="ECO:0000256" key="1">
    <source>
        <dbReference type="SAM" id="SignalP"/>
    </source>
</evidence>
<protein>
    <recommendedName>
        <fullName evidence="4">Antifreeze protein</fullName>
    </recommendedName>
</protein>
<dbReference type="RefSeq" id="WP_260901530.1">
    <property type="nucleotide sequence ID" value="NZ_JAOCZP010000002.1"/>
</dbReference>
<sequence length="117" mass="13053">MFRQIGIVALSAFLGLGTLAAIPAVAQADGFYFSFGHKNPHYGTPRGHSRYYRHHRPRHAAACTPRSAIHKAYRMGLRHARVADVGRRAIRVSGVRHHRRASIVFARAPHCPVIRAL</sequence>
<keyword evidence="1" id="KW-0732">Signal</keyword>
<gene>
    <name evidence="2" type="ORF">N5A92_07760</name>
</gene>
<evidence type="ECO:0008006" key="4">
    <source>
        <dbReference type="Google" id="ProtNLM"/>
    </source>
</evidence>
<accession>A0ABT2LK04</accession>
<keyword evidence="3" id="KW-1185">Reference proteome</keyword>
<feature type="signal peptide" evidence="1">
    <location>
        <begin position="1"/>
        <end position="20"/>
    </location>
</feature>
<name>A0ABT2LK04_9HYPH</name>
<organism evidence="2 3">
    <name type="scientific">Chelativorans salis</name>
    <dbReference type="NCBI Taxonomy" id="2978478"/>
    <lineage>
        <taxon>Bacteria</taxon>
        <taxon>Pseudomonadati</taxon>
        <taxon>Pseudomonadota</taxon>
        <taxon>Alphaproteobacteria</taxon>
        <taxon>Hyphomicrobiales</taxon>
        <taxon>Phyllobacteriaceae</taxon>
        <taxon>Chelativorans</taxon>
    </lineage>
</organism>
<proteinExistence type="predicted"/>
<dbReference type="Proteomes" id="UP001320831">
    <property type="component" value="Unassembled WGS sequence"/>
</dbReference>
<comment type="caution">
    <text evidence="2">The sequence shown here is derived from an EMBL/GenBank/DDBJ whole genome shotgun (WGS) entry which is preliminary data.</text>
</comment>
<dbReference type="EMBL" id="JAOCZP010000002">
    <property type="protein sequence ID" value="MCT7374931.1"/>
    <property type="molecule type" value="Genomic_DNA"/>
</dbReference>
<evidence type="ECO:0000313" key="3">
    <source>
        <dbReference type="Proteomes" id="UP001320831"/>
    </source>
</evidence>
<evidence type="ECO:0000313" key="2">
    <source>
        <dbReference type="EMBL" id="MCT7374931.1"/>
    </source>
</evidence>